<gene>
    <name evidence="2" type="ORF">A4R35_04045</name>
</gene>
<protein>
    <recommendedName>
        <fullName evidence="1">HTH cro/C1-type domain-containing protein</fullName>
    </recommendedName>
</protein>
<evidence type="ECO:0000313" key="3">
    <source>
        <dbReference type="Proteomes" id="UP000248706"/>
    </source>
</evidence>
<dbReference type="InterPro" id="IPR010982">
    <property type="entry name" value="Lambda_DNA-bd_dom_sf"/>
</dbReference>
<organism evidence="2 3">
    <name type="scientific">Thermogemmatispora tikiterensis</name>
    <dbReference type="NCBI Taxonomy" id="1825093"/>
    <lineage>
        <taxon>Bacteria</taxon>
        <taxon>Bacillati</taxon>
        <taxon>Chloroflexota</taxon>
        <taxon>Ktedonobacteria</taxon>
        <taxon>Thermogemmatisporales</taxon>
        <taxon>Thermogemmatisporaceae</taxon>
        <taxon>Thermogemmatispora</taxon>
    </lineage>
</organism>
<dbReference type="InterPro" id="IPR001387">
    <property type="entry name" value="Cro/C1-type_HTH"/>
</dbReference>
<dbReference type="Gene3D" id="1.10.260.40">
    <property type="entry name" value="lambda repressor-like DNA-binding domains"/>
    <property type="match status" value="1"/>
</dbReference>
<name>A0A328VI06_9CHLR</name>
<proteinExistence type="predicted"/>
<reference evidence="2 3" key="1">
    <citation type="submission" date="2016-08" db="EMBL/GenBank/DDBJ databases">
        <title>Analysis of Carbohydrate Active Enzymes in Thermogemmatispora T81 Reveals Carbohydrate Degradation Ability.</title>
        <authorList>
            <person name="Tomazini A."/>
            <person name="Lal S."/>
            <person name="Stott M."/>
            <person name="Henrissat B."/>
            <person name="Polikarpov I."/>
            <person name="Sparling R."/>
            <person name="Levin D.B."/>
        </authorList>
    </citation>
    <scope>NUCLEOTIDE SEQUENCE [LARGE SCALE GENOMIC DNA]</scope>
    <source>
        <strain evidence="2 3">T81</strain>
    </source>
</reference>
<feature type="domain" description="HTH cro/C1-type" evidence="1">
    <location>
        <begin position="6"/>
        <end position="61"/>
    </location>
</feature>
<dbReference type="EMBL" id="MCIF01000002">
    <property type="protein sequence ID" value="RAQ94694.1"/>
    <property type="molecule type" value="Genomic_DNA"/>
</dbReference>
<dbReference type="Proteomes" id="UP000248706">
    <property type="component" value="Unassembled WGS sequence"/>
</dbReference>
<dbReference type="PROSITE" id="PS50943">
    <property type="entry name" value="HTH_CROC1"/>
    <property type="match status" value="1"/>
</dbReference>
<evidence type="ECO:0000313" key="2">
    <source>
        <dbReference type="EMBL" id="RAQ94694.1"/>
    </source>
</evidence>
<dbReference type="Pfam" id="PF13443">
    <property type="entry name" value="HTH_26"/>
    <property type="match status" value="1"/>
</dbReference>
<comment type="caution">
    <text evidence="2">The sequence shown here is derived from an EMBL/GenBank/DDBJ whole genome shotgun (WGS) entry which is preliminary data.</text>
</comment>
<dbReference type="OrthoDB" id="163957at2"/>
<dbReference type="SMART" id="SM00530">
    <property type="entry name" value="HTH_XRE"/>
    <property type="match status" value="1"/>
</dbReference>
<dbReference type="RefSeq" id="WP_112426800.1">
    <property type="nucleotide sequence ID" value="NZ_MCIF01000002.1"/>
</dbReference>
<dbReference type="AlphaFoldDB" id="A0A328VI06"/>
<sequence>MVRLKVREVAEARGFNMSSLSRAADVNFRTIKSIFRNPYKEVNLSTLAKIARALGVSTSDLIEDVPDEDQPPTAPQA</sequence>
<evidence type="ECO:0000259" key="1">
    <source>
        <dbReference type="PROSITE" id="PS50943"/>
    </source>
</evidence>
<dbReference type="GO" id="GO:0003677">
    <property type="term" value="F:DNA binding"/>
    <property type="evidence" value="ECO:0007669"/>
    <property type="project" value="InterPro"/>
</dbReference>
<dbReference type="SUPFAM" id="SSF47413">
    <property type="entry name" value="lambda repressor-like DNA-binding domains"/>
    <property type="match status" value="1"/>
</dbReference>
<dbReference type="CDD" id="cd00093">
    <property type="entry name" value="HTH_XRE"/>
    <property type="match status" value="1"/>
</dbReference>
<keyword evidence="3" id="KW-1185">Reference proteome</keyword>
<accession>A0A328VI06</accession>